<dbReference type="InterPro" id="IPR019734">
    <property type="entry name" value="TPR_rpt"/>
</dbReference>
<dbReference type="GO" id="GO:0043531">
    <property type="term" value="F:ADP binding"/>
    <property type="evidence" value="ECO:0007669"/>
    <property type="project" value="InterPro"/>
</dbReference>
<evidence type="ECO:0000259" key="2">
    <source>
        <dbReference type="Pfam" id="PF00931"/>
    </source>
</evidence>
<dbReference type="PROSITE" id="PS50005">
    <property type="entry name" value="TPR"/>
    <property type="match status" value="1"/>
</dbReference>
<keyword evidence="1" id="KW-0802">TPR repeat</keyword>
<name>A9B062_HERA2</name>
<dbReference type="Proteomes" id="UP000000787">
    <property type="component" value="Chromosome"/>
</dbReference>
<dbReference type="SUPFAM" id="SSF52540">
    <property type="entry name" value="P-loop containing nucleoside triphosphate hydrolases"/>
    <property type="match status" value="1"/>
</dbReference>
<dbReference type="BioCyc" id="HAUR316274:GHYA-2561-MONOMER"/>
<dbReference type="InterPro" id="IPR002182">
    <property type="entry name" value="NB-ARC"/>
</dbReference>
<dbReference type="AlphaFoldDB" id="A9B062"/>
<feature type="domain" description="NB-ARC" evidence="2">
    <location>
        <begin position="127"/>
        <end position="248"/>
    </location>
</feature>
<dbReference type="Gene3D" id="3.40.50.300">
    <property type="entry name" value="P-loop containing nucleotide triphosphate hydrolases"/>
    <property type="match status" value="1"/>
</dbReference>
<dbReference type="Pfam" id="PF13374">
    <property type="entry name" value="TPR_10"/>
    <property type="match status" value="2"/>
</dbReference>
<dbReference type="InParanoid" id="A9B062"/>
<proteinExistence type="predicted"/>
<dbReference type="eggNOG" id="COG3903">
    <property type="taxonomic scope" value="Bacteria"/>
</dbReference>
<dbReference type="PANTHER" id="PTHR47691:SF3">
    <property type="entry name" value="HTH-TYPE TRANSCRIPTIONAL REGULATOR RV0890C-RELATED"/>
    <property type="match status" value="1"/>
</dbReference>
<feature type="repeat" description="TPR" evidence="1">
    <location>
        <begin position="669"/>
        <end position="702"/>
    </location>
</feature>
<accession>A9B062</accession>
<sequence>MNQHLWQVEWLQQLLQQPHIALNQPAIKQLVHAKGGLHPLLQWLCQQPLQPDQQRLLQLIVAEPQRSIAYYADSLGIHATTYHRHFKKLCQYLLTRLNDGIAEPQASASFNLPIPPTRCLGRGNEQQTINRLFAKGQRLISILGFGGVGKTRLALAIAEIQQAHYRDGVCFCGLASISQPQLVLATIAEALGVAIGPQQTPEKALQQFLAKRQILLILDNVEHVVEGVAAIGQLLREAPQLQILATSRVPLNLYGEYMLQLQPLVVPTKPIASQDLAETPAIALFIERAQSHAARFSLDDASLEAIRQICSQLEGLPLALELAAAHTRVLSPQRLVQQLSNHVLGLKTSIRDLPERQRSLRNLISWSVDLLAPSQQQALQALAIWPAGWTLSSASFALDLAEDDPALYDILANLVDHHLIMQVPHAERWVLHPFVREYVLEQLAPAQQQQFAQQHLAWATQLSEAFNQHFAAAQQQWLDLFEAEHDNLRAALAWASSNHYPIAALNIAVNSWRFWWARSYFNEGQQWLDQTLAQATSQTQKLEPTLHSRALNACGAIAWSRGDIAAAQAHFSQSLALYDANNNPIGAAMVRNNLALVAIKQQAYAQAESLFELNAAVFGSTVEQAANYAATLSNLAMLARYRGDLERAYDLAQQTLTLRQTLNNQWATATSLTNLGAISLQRGEFQPAQRYYQQSLQVLHQLGERESIAECLEGLAILAIQAGQYQLGAQRLIVVEHLRESIGAPRSEPEQALLAPWISQLEQQLDLGIRQQLRQQTSLDRLESMIEQALNEGVEARG</sequence>
<dbReference type="STRING" id="316274.Haur_2533"/>
<dbReference type="InterPro" id="IPR011990">
    <property type="entry name" value="TPR-like_helical_dom_sf"/>
</dbReference>
<evidence type="ECO:0000313" key="4">
    <source>
        <dbReference type="Proteomes" id="UP000000787"/>
    </source>
</evidence>
<dbReference type="PANTHER" id="PTHR47691">
    <property type="entry name" value="REGULATOR-RELATED"/>
    <property type="match status" value="1"/>
</dbReference>
<dbReference type="SMART" id="SM00028">
    <property type="entry name" value="TPR"/>
    <property type="match status" value="4"/>
</dbReference>
<dbReference type="HOGENOM" id="CLU_004665_5_2_0"/>
<evidence type="ECO:0000256" key="1">
    <source>
        <dbReference type="PROSITE-ProRule" id="PRU00339"/>
    </source>
</evidence>
<dbReference type="EMBL" id="CP000875">
    <property type="protein sequence ID" value="ABX05171.1"/>
    <property type="molecule type" value="Genomic_DNA"/>
</dbReference>
<organism evidence="3 4">
    <name type="scientific">Herpetosiphon aurantiacus (strain ATCC 23779 / DSM 785 / 114-95)</name>
    <dbReference type="NCBI Taxonomy" id="316274"/>
    <lineage>
        <taxon>Bacteria</taxon>
        <taxon>Bacillati</taxon>
        <taxon>Chloroflexota</taxon>
        <taxon>Chloroflexia</taxon>
        <taxon>Herpetosiphonales</taxon>
        <taxon>Herpetosiphonaceae</taxon>
        <taxon>Herpetosiphon</taxon>
    </lineage>
</organism>
<dbReference type="SUPFAM" id="SSF48452">
    <property type="entry name" value="TPR-like"/>
    <property type="match status" value="2"/>
</dbReference>
<dbReference type="PRINTS" id="PR00364">
    <property type="entry name" value="DISEASERSIST"/>
</dbReference>
<evidence type="ECO:0000313" key="3">
    <source>
        <dbReference type="EMBL" id="ABX05171.1"/>
    </source>
</evidence>
<dbReference type="Gene3D" id="1.25.40.10">
    <property type="entry name" value="Tetratricopeptide repeat domain"/>
    <property type="match status" value="1"/>
</dbReference>
<dbReference type="KEGG" id="hau:Haur_2533"/>
<dbReference type="Pfam" id="PF00931">
    <property type="entry name" value="NB-ARC"/>
    <property type="match status" value="1"/>
</dbReference>
<gene>
    <name evidence="3" type="ordered locus">Haur_2533</name>
</gene>
<keyword evidence="4" id="KW-1185">Reference proteome</keyword>
<dbReference type="InterPro" id="IPR027417">
    <property type="entry name" value="P-loop_NTPase"/>
</dbReference>
<reference evidence="3 4" key="1">
    <citation type="journal article" date="2011" name="Stand. Genomic Sci.">
        <title>Complete genome sequence of the filamentous gliding predatory bacterium Herpetosiphon aurantiacus type strain (114-95(T)).</title>
        <authorList>
            <person name="Kiss H."/>
            <person name="Nett M."/>
            <person name="Domin N."/>
            <person name="Martin K."/>
            <person name="Maresca J.A."/>
            <person name="Copeland A."/>
            <person name="Lapidus A."/>
            <person name="Lucas S."/>
            <person name="Berry K.W."/>
            <person name="Glavina Del Rio T."/>
            <person name="Dalin E."/>
            <person name="Tice H."/>
            <person name="Pitluck S."/>
            <person name="Richardson P."/>
            <person name="Bruce D."/>
            <person name="Goodwin L."/>
            <person name="Han C."/>
            <person name="Detter J.C."/>
            <person name="Schmutz J."/>
            <person name="Brettin T."/>
            <person name="Land M."/>
            <person name="Hauser L."/>
            <person name="Kyrpides N.C."/>
            <person name="Ivanova N."/>
            <person name="Goker M."/>
            <person name="Woyke T."/>
            <person name="Klenk H.P."/>
            <person name="Bryant D.A."/>
        </authorList>
    </citation>
    <scope>NUCLEOTIDE SEQUENCE [LARGE SCALE GENOMIC DNA]</scope>
    <source>
        <strain evidence="4">ATCC 23779 / DSM 785 / 114-95</strain>
    </source>
</reference>
<protein>
    <submittedName>
        <fullName evidence="3">TPR repeat-containing protein</fullName>
    </submittedName>
</protein>